<feature type="compositionally biased region" description="Basic and acidic residues" evidence="1">
    <location>
        <begin position="136"/>
        <end position="148"/>
    </location>
</feature>
<feature type="region of interest" description="Disordered" evidence="1">
    <location>
        <begin position="1"/>
        <end position="28"/>
    </location>
</feature>
<comment type="caution">
    <text evidence="2">The sequence shown here is derived from an EMBL/GenBank/DDBJ whole genome shotgun (WGS) entry which is preliminary data.</text>
</comment>
<protein>
    <submittedName>
        <fullName evidence="2">Protein kinase domain-containing protein</fullName>
    </submittedName>
</protein>
<keyword evidence="2" id="KW-0418">Kinase</keyword>
<feature type="compositionally biased region" description="Basic and acidic residues" evidence="1">
    <location>
        <begin position="327"/>
        <end position="340"/>
    </location>
</feature>
<organism evidence="2 3">
    <name type="scientific">Parelaphostrongylus tenuis</name>
    <name type="common">Meningeal worm</name>
    <dbReference type="NCBI Taxonomy" id="148309"/>
    <lineage>
        <taxon>Eukaryota</taxon>
        <taxon>Metazoa</taxon>
        <taxon>Ecdysozoa</taxon>
        <taxon>Nematoda</taxon>
        <taxon>Chromadorea</taxon>
        <taxon>Rhabditida</taxon>
        <taxon>Rhabditina</taxon>
        <taxon>Rhabditomorpha</taxon>
        <taxon>Strongyloidea</taxon>
        <taxon>Metastrongylidae</taxon>
        <taxon>Parelaphostrongylus</taxon>
    </lineage>
</organism>
<name>A0AAD5R490_PARTN</name>
<proteinExistence type="predicted"/>
<feature type="region of interest" description="Disordered" evidence="1">
    <location>
        <begin position="373"/>
        <end position="415"/>
    </location>
</feature>
<feature type="region of interest" description="Disordered" evidence="1">
    <location>
        <begin position="457"/>
        <end position="496"/>
    </location>
</feature>
<sequence length="619" mass="69580">MQSAPASIHSSQSPEPKPPSISTKGYAKKRERGGLTGILLHTIGKNGSVSGVRSTHSTINGTAIIIKTNDEGTSLPQQSVAAEQPRYVDRTYEGIYDELPLSYALPGRYPPIVSDTFHSRHAGPPDYSPLNYSRPRHYDESYRRHDDGPLSPGRYANTEYRDDYRIPPSQTYSRTPGSGLAEHNYYSSNASPSISSKLDENQSWASEPKRFEVYKTRAERDAERNCITPAGAPFYRPASYYSSASDRPTNTFSYRKLDDPYKVDMHRSTDYYRNRYDDGLGYRRGAYEFEIAGAGQPTPSLTSITQESNAPILNRIRQTARRMPSTESERYSYTRARSMDRKHPMGEELGYGAELRARLISPEPVGDYTYVHYHDSSNGRANGTKDEKRLPRSILKKKQSGEEQRSEVADNFSRRSEDVTVGPVRSVIDRLRRHLSMEKSASPQGQIMSQQLGSGAGVMTSLTTTNGNKDSQDRGFDNSSKKKRSLLSFNRRRTSEVRVDSDGKLVTNGCDDAANYKRPNSPMDKIKSLFRKSEAPSVPSGLSNSDYYSSRYTGGTVSDKPYGASTSLNVPTAREAYIPQYRKYPGSTSRDPSSVLNRYSYTPGISDQRRHWYDDHNMY</sequence>
<evidence type="ECO:0000313" key="3">
    <source>
        <dbReference type="Proteomes" id="UP001196413"/>
    </source>
</evidence>
<dbReference type="EMBL" id="JAHQIW010006425">
    <property type="protein sequence ID" value="KAJ1369168.1"/>
    <property type="molecule type" value="Genomic_DNA"/>
</dbReference>
<dbReference type="AlphaFoldDB" id="A0AAD5R490"/>
<gene>
    <name evidence="2" type="primary">UNC-82_2</name>
    <name evidence="2" type="ORF">KIN20_030571</name>
</gene>
<feature type="compositionally biased region" description="Polar residues" evidence="1">
    <location>
        <begin position="460"/>
        <end position="469"/>
    </location>
</feature>
<feature type="region of interest" description="Disordered" evidence="1">
    <location>
        <begin position="319"/>
        <end position="340"/>
    </location>
</feature>
<evidence type="ECO:0000313" key="2">
    <source>
        <dbReference type="EMBL" id="KAJ1369168.1"/>
    </source>
</evidence>
<keyword evidence="2" id="KW-0808">Transferase</keyword>
<feature type="compositionally biased region" description="Basic and acidic residues" evidence="1">
    <location>
        <begin position="373"/>
        <end position="390"/>
    </location>
</feature>
<feature type="compositionally biased region" description="Basic and acidic residues" evidence="1">
    <location>
        <begin position="470"/>
        <end position="480"/>
    </location>
</feature>
<dbReference type="GO" id="GO:0016301">
    <property type="term" value="F:kinase activity"/>
    <property type="evidence" value="ECO:0007669"/>
    <property type="project" value="UniProtKB-KW"/>
</dbReference>
<feature type="compositionally biased region" description="Polar residues" evidence="1">
    <location>
        <begin position="1"/>
        <end position="14"/>
    </location>
</feature>
<evidence type="ECO:0000256" key="1">
    <source>
        <dbReference type="SAM" id="MobiDB-lite"/>
    </source>
</evidence>
<keyword evidence="3" id="KW-1185">Reference proteome</keyword>
<feature type="compositionally biased region" description="Basic and acidic residues" evidence="1">
    <location>
        <begin position="399"/>
        <end position="415"/>
    </location>
</feature>
<feature type="region of interest" description="Disordered" evidence="1">
    <location>
        <begin position="116"/>
        <end position="184"/>
    </location>
</feature>
<reference evidence="2" key="1">
    <citation type="submission" date="2021-06" db="EMBL/GenBank/DDBJ databases">
        <title>Parelaphostrongylus tenuis whole genome reference sequence.</title>
        <authorList>
            <person name="Garwood T.J."/>
            <person name="Larsen P.A."/>
            <person name="Fountain-Jones N.M."/>
            <person name="Garbe J.R."/>
            <person name="Macchietto M.G."/>
            <person name="Kania S.A."/>
            <person name="Gerhold R.W."/>
            <person name="Richards J.E."/>
            <person name="Wolf T.M."/>
        </authorList>
    </citation>
    <scope>NUCLEOTIDE SEQUENCE</scope>
    <source>
        <strain evidence="2">MNPRO001-30</strain>
        <tissue evidence="2">Meninges</tissue>
    </source>
</reference>
<dbReference type="Proteomes" id="UP001196413">
    <property type="component" value="Unassembled WGS sequence"/>
</dbReference>
<accession>A0AAD5R490</accession>